<keyword evidence="3" id="KW-1185">Reference proteome</keyword>
<feature type="transmembrane region" description="Helical" evidence="1">
    <location>
        <begin position="340"/>
        <end position="363"/>
    </location>
</feature>
<sequence length="503" mass="56851">MSDHRLRSPRELKNETLSRFSTTFMTPRDDPKGWCRHLSAGGRPYYWHSGLNLYTDAELSKQHSLATEIEVLSQKLRGPMPHEERSSVHAAELVIAMGSIKNTQWGYYFADPRNKTVFWADPIPLSTILSKNLWFVSSNDHLGLELEAQYWEHIDTFPDCREVTRELVDEMRDILTLAYADITTCSTSTMPFNSQDLDRINTILSIVRVGKNNREGVWAIARFMSTFKHERFLHYYGEYGVRTSRTDSAYQDHIHSKRTYLFLCITALLFYVPNVFVHRFEEVCVDGITNVGPWNIFRRQMRNGWEATTIPITVLLSANVALLAIGSIDHSGVIQPHRSVAQIACYSSTTLSLTCYIICWILLRRHSEDSMTTAQEAIKFITQCKESVLGVEGAALMYSLPEALFTWSMLSFLVAVVYMCMVQSDTTTRVITGIVLGLMTLVVLAVLYASWGAVASTSKTLWQRNQEIGRAAVRSTSTAVSGMLCGITRSRARSAAVDESDTV</sequence>
<keyword evidence="1" id="KW-1133">Transmembrane helix</keyword>
<dbReference type="STRING" id="745531.A0A0C3PDH4"/>
<dbReference type="AlphaFoldDB" id="A0A0C3PDH4"/>
<feature type="transmembrane region" description="Helical" evidence="1">
    <location>
        <begin position="430"/>
        <end position="454"/>
    </location>
</feature>
<dbReference type="HOGENOM" id="CLU_015091_2_2_1"/>
<evidence type="ECO:0000313" key="3">
    <source>
        <dbReference type="Proteomes" id="UP000053257"/>
    </source>
</evidence>
<proteinExistence type="predicted"/>
<evidence type="ECO:0008006" key="4">
    <source>
        <dbReference type="Google" id="ProtNLM"/>
    </source>
</evidence>
<protein>
    <recommendedName>
        <fullName evidence="4">WW domain-containing protein</fullName>
    </recommendedName>
</protein>
<evidence type="ECO:0000313" key="2">
    <source>
        <dbReference type="EMBL" id="KIP03328.1"/>
    </source>
</evidence>
<feature type="transmembrane region" description="Helical" evidence="1">
    <location>
        <begin position="307"/>
        <end position="328"/>
    </location>
</feature>
<organism evidence="2 3">
    <name type="scientific">Phlebiopsis gigantea (strain 11061_1 CR5-6)</name>
    <name type="common">White-rot fungus</name>
    <name type="synonym">Peniophora gigantea</name>
    <dbReference type="NCBI Taxonomy" id="745531"/>
    <lineage>
        <taxon>Eukaryota</taxon>
        <taxon>Fungi</taxon>
        <taxon>Dikarya</taxon>
        <taxon>Basidiomycota</taxon>
        <taxon>Agaricomycotina</taxon>
        <taxon>Agaricomycetes</taxon>
        <taxon>Polyporales</taxon>
        <taxon>Phanerochaetaceae</taxon>
        <taxon>Phlebiopsis</taxon>
    </lineage>
</organism>
<dbReference type="OrthoDB" id="2657661at2759"/>
<feature type="transmembrane region" description="Helical" evidence="1">
    <location>
        <begin position="404"/>
        <end position="424"/>
    </location>
</feature>
<keyword evidence="1" id="KW-0812">Transmembrane</keyword>
<accession>A0A0C3PDH4</accession>
<name>A0A0C3PDH4_PHLG1</name>
<evidence type="ECO:0000256" key="1">
    <source>
        <dbReference type="SAM" id="Phobius"/>
    </source>
</evidence>
<reference evidence="2 3" key="1">
    <citation type="journal article" date="2014" name="PLoS Genet.">
        <title>Analysis of the Phlebiopsis gigantea genome, transcriptome and secretome provides insight into its pioneer colonization strategies of wood.</title>
        <authorList>
            <person name="Hori C."/>
            <person name="Ishida T."/>
            <person name="Igarashi K."/>
            <person name="Samejima M."/>
            <person name="Suzuki H."/>
            <person name="Master E."/>
            <person name="Ferreira P."/>
            <person name="Ruiz-Duenas F.J."/>
            <person name="Held B."/>
            <person name="Canessa P."/>
            <person name="Larrondo L.F."/>
            <person name="Schmoll M."/>
            <person name="Druzhinina I.S."/>
            <person name="Kubicek C.P."/>
            <person name="Gaskell J.A."/>
            <person name="Kersten P."/>
            <person name="St John F."/>
            <person name="Glasner J."/>
            <person name="Sabat G."/>
            <person name="Splinter BonDurant S."/>
            <person name="Syed K."/>
            <person name="Yadav J."/>
            <person name="Mgbeahuruike A.C."/>
            <person name="Kovalchuk A."/>
            <person name="Asiegbu F.O."/>
            <person name="Lackner G."/>
            <person name="Hoffmeister D."/>
            <person name="Rencoret J."/>
            <person name="Gutierrez A."/>
            <person name="Sun H."/>
            <person name="Lindquist E."/>
            <person name="Barry K."/>
            <person name="Riley R."/>
            <person name="Grigoriev I.V."/>
            <person name="Henrissat B."/>
            <person name="Kues U."/>
            <person name="Berka R.M."/>
            <person name="Martinez A.T."/>
            <person name="Covert S.F."/>
            <person name="Blanchette R.A."/>
            <person name="Cullen D."/>
        </authorList>
    </citation>
    <scope>NUCLEOTIDE SEQUENCE [LARGE SCALE GENOMIC DNA]</scope>
    <source>
        <strain evidence="2 3">11061_1 CR5-6</strain>
    </source>
</reference>
<dbReference type="Proteomes" id="UP000053257">
    <property type="component" value="Unassembled WGS sequence"/>
</dbReference>
<gene>
    <name evidence="2" type="ORF">PHLGIDRAFT_244963</name>
</gene>
<dbReference type="EMBL" id="KN840622">
    <property type="protein sequence ID" value="KIP03328.1"/>
    <property type="molecule type" value="Genomic_DNA"/>
</dbReference>
<keyword evidence="1" id="KW-0472">Membrane</keyword>